<dbReference type="GO" id="GO:0005044">
    <property type="term" value="F:scavenger receptor activity"/>
    <property type="evidence" value="ECO:0007669"/>
    <property type="project" value="InterPro"/>
</dbReference>
<dbReference type="Proteomes" id="UP000694844">
    <property type="component" value="Chromosome 9"/>
</dbReference>
<dbReference type="SUPFAM" id="SSF49785">
    <property type="entry name" value="Galactose-binding domain-like"/>
    <property type="match status" value="1"/>
</dbReference>
<feature type="transmembrane region" description="Helical" evidence="2">
    <location>
        <begin position="524"/>
        <end position="548"/>
    </location>
</feature>
<evidence type="ECO:0000313" key="5">
    <source>
        <dbReference type="Proteomes" id="UP000694844"/>
    </source>
</evidence>
<keyword evidence="3" id="KW-0732">Signal</keyword>
<reference evidence="6" key="1">
    <citation type="submission" date="2025-08" db="UniProtKB">
        <authorList>
            <consortium name="RefSeq"/>
        </authorList>
    </citation>
    <scope>IDENTIFICATION</scope>
    <source>
        <tissue evidence="6">Whole sample</tissue>
    </source>
</reference>
<feature type="domain" description="EGF-like" evidence="4">
    <location>
        <begin position="291"/>
        <end position="332"/>
    </location>
</feature>
<name>A0A8B8BQW7_CRAVI</name>
<dbReference type="SMART" id="SM00181">
    <property type="entry name" value="EGF"/>
    <property type="match status" value="4"/>
</dbReference>
<dbReference type="Gene3D" id="2.170.300.10">
    <property type="entry name" value="Tie2 ligand-binding domain superfamily"/>
    <property type="match status" value="2"/>
</dbReference>
<dbReference type="InterPro" id="IPR000742">
    <property type="entry name" value="EGF"/>
</dbReference>
<sequence>MSGLCVCLGTFLFSISFAYDNIALRNPAYQENRYTGLSEALSQASNAVDGLKTDLSVWGGQCVISGNNKKTATWWVNLTSILSIHHMRIYYRTGNAPWGPTNGFTPRFLGFSVYVSNTTDKSEGSLCFKDTSYTVNTIPPVINITCPMHGQYVIYYNERLSWTSFPSDEYRYAHNDLCEFEIYGCRIPGVYGTNCSMPCPDNNCRYCHIETGACQGCKPGYQGHRCELECNDGKYGEVCGEECGFCADLSYCNHVNGTCLSGCDAGYKGNLCRHECDLGTYGDKCNETCGNCQDLNECHHSNGTCLTGCRAGYDGALCKTPCPDGLFGPGCVDKCNITCRGCNRVSGLCQNGCLPGWKGDYCHIECDFGTYGDMCNETCGKCLDQTHCHHTNGTCLSGCSAGYDGALCKTYCDDNFFGENCKERCNETCIGCNRKTGVCEYGCRPGWKGIYCHEVCVFQHAMLVITEKDVFKNAARFAKYHVTAIMLLVTAPMAVKVVGREKIASKCVLTVSKLLDSSTDKQSFYVALSLFCGSLLLNGFFVAYIIILRKSKGRGSKKFQPDLTTANTIVEENYKNGSDVNGEYQELGEIGKDNSTYEALQ</sequence>
<dbReference type="InterPro" id="IPR008979">
    <property type="entry name" value="Galactose-bd-like_sf"/>
</dbReference>
<feature type="signal peptide" evidence="3">
    <location>
        <begin position="1"/>
        <end position="18"/>
    </location>
</feature>
<keyword evidence="2" id="KW-1133">Transmembrane helix</keyword>
<dbReference type="PANTHER" id="PTHR24043">
    <property type="entry name" value="SCAVENGER RECEPTOR CLASS F"/>
    <property type="match status" value="1"/>
</dbReference>
<evidence type="ECO:0000256" key="1">
    <source>
        <dbReference type="ARBA" id="ARBA00022536"/>
    </source>
</evidence>
<evidence type="ECO:0000259" key="4">
    <source>
        <dbReference type="SMART" id="SM00181"/>
    </source>
</evidence>
<dbReference type="KEGG" id="cvn:111112168"/>
<organism evidence="5 6">
    <name type="scientific">Crassostrea virginica</name>
    <name type="common">Eastern oyster</name>
    <dbReference type="NCBI Taxonomy" id="6565"/>
    <lineage>
        <taxon>Eukaryota</taxon>
        <taxon>Metazoa</taxon>
        <taxon>Spiralia</taxon>
        <taxon>Lophotrochozoa</taxon>
        <taxon>Mollusca</taxon>
        <taxon>Bivalvia</taxon>
        <taxon>Autobranchia</taxon>
        <taxon>Pteriomorphia</taxon>
        <taxon>Ostreida</taxon>
        <taxon>Ostreoidea</taxon>
        <taxon>Ostreidae</taxon>
        <taxon>Crassostrea</taxon>
    </lineage>
</organism>
<keyword evidence="2" id="KW-0472">Membrane</keyword>
<gene>
    <name evidence="6" type="primary">LOC111112168</name>
</gene>
<dbReference type="PANTHER" id="PTHR24043:SF8">
    <property type="entry name" value="EGF-LIKE DOMAIN-CONTAINING PROTEIN"/>
    <property type="match status" value="1"/>
</dbReference>
<keyword evidence="5" id="KW-1185">Reference proteome</keyword>
<dbReference type="RefSeq" id="XP_022305249.1">
    <property type="nucleotide sequence ID" value="XM_022449541.1"/>
</dbReference>
<dbReference type="OrthoDB" id="10252017at2759"/>
<evidence type="ECO:0000256" key="2">
    <source>
        <dbReference type="SAM" id="Phobius"/>
    </source>
</evidence>
<feature type="domain" description="EGF-like" evidence="4">
    <location>
        <begin position="334"/>
        <end position="363"/>
    </location>
</feature>
<evidence type="ECO:0000313" key="6">
    <source>
        <dbReference type="RefSeq" id="XP_022305249.1"/>
    </source>
</evidence>
<protein>
    <submittedName>
        <fullName evidence="6">Proprotein convertase subtilisin/kexin type 5-like isoform X1</fullName>
    </submittedName>
</protein>
<evidence type="ECO:0000256" key="3">
    <source>
        <dbReference type="SAM" id="SignalP"/>
    </source>
</evidence>
<feature type="chain" id="PRO_5034604894" evidence="3">
    <location>
        <begin position="19"/>
        <end position="601"/>
    </location>
</feature>
<feature type="domain" description="EGF-like" evidence="4">
    <location>
        <begin position="194"/>
        <end position="227"/>
    </location>
</feature>
<dbReference type="GeneID" id="111112168"/>
<dbReference type="Gene3D" id="2.60.120.260">
    <property type="entry name" value="Galactose-binding domain-like"/>
    <property type="match status" value="1"/>
</dbReference>
<dbReference type="AlphaFoldDB" id="A0A8B8BQW7"/>
<feature type="domain" description="EGF-like" evidence="4">
    <location>
        <begin position="420"/>
        <end position="453"/>
    </location>
</feature>
<keyword evidence="1" id="KW-0245">EGF-like domain</keyword>
<accession>A0A8B8BQW7</accession>
<proteinExistence type="predicted"/>
<dbReference type="InterPro" id="IPR042635">
    <property type="entry name" value="MEGF10/SREC1/2-like"/>
</dbReference>
<keyword evidence="2" id="KW-0812">Transmembrane</keyword>